<proteinExistence type="predicted"/>
<feature type="domain" description="DUF4159" evidence="1">
    <location>
        <begin position="62"/>
        <end position="284"/>
    </location>
</feature>
<name>A0A7W5DUM8_9BACT</name>
<dbReference type="Pfam" id="PF13709">
    <property type="entry name" value="DUF4159"/>
    <property type="match status" value="1"/>
</dbReference>
<evidence type="ECO:0000313" key="3">
    <source>
        <dbReference type="Proteomes" id="UP000536179"/>
    </source>
</evidence>
<gene>
    <name evidence="2" type="ORF">FHS27_000137</name>
</gene>
<evidence type="ECO:0000313" key="2">
    <source>
        <dbReference type="EMBL" id="MBB3204373.1"/>
    </source>
</evidence>
<dbReference type="InterPro" id="IPR025297">
    <property type="entry name" value="DUF4159"/>
</dbReference>
<protein>
    <recommendedName>
        <fullName evidence="1">DUF4159 domain-containing protein</fullName>
    </recommendedName>
</protein>
<dbReference type="Proteomes" id="UP000536179">
    <property type="component" value="Unassembled WGS sequence"/>
</dbReference>
<evidence type="ECO:0000259" key="1">
    <source>
        <dbReference type="Pfam" id="PF13709"/>
    </source>
</evidence>
<organism evidence="2 3">
    <name type="scientific">Aporhodopirellula rubra</name>
    <dbReference type="NCBI Taxonomy" id="980271"/>
    <lineage>
        <taxon>Bacteria</taxon>
        <taxon>Pseudomonadati</taxon>
        <taxon>Planctomycetota</taxon>
        <taxon>Planctomycetia</taxon>
        <taxon>Pirellulales</taxon>
        <taxon>Pirellulaceae</taxon>
        <taxon>Aporhodopirellula</taxon>
    </lineage>
</organism>
<dbReference type="Gene3D" id="3.40.50.12140">
    <property type="entry name" value="Domain of unknown function DUF4159"/>
    <property type="match status" value="1"/>
</dbReference>
<reference evidence="2 3" key="1">
    <citation type="submission" date="2020-08" db="EMBL/GenBank/DDBJ databases">
        <title>Genomic Encyclopedia of Type Strains, Phase III (KMG-III): the genomes of soil and plant-associated and newly described type strains.</title>
        <authorList>
            <person name="Whitman W."/>
        </authorList>
    </citation>
    <scope>NUCLEOTIDE SEQUENCE [LARGE SCALE GENOMIC DNA]</scope>
    <source>
        <strain evidence="2 3">CECT 8075</strain>
    </source>
</reference>
<accession>A0A7W5DUM8</accession>
<comment type="caution">
    <text evidence="2">The sequence shown here is derived from an EMBL/GenBank/DDBJ whole genome shotgun (WGS) entry which is preliminary data.</text>
</comment>
<dbReference type="AlphaFoldDB" id="A0A7W5DUM8"/>
<keyword evidence="3" id="KW-1185">Reference proteome</keyword>
<dbReference type="RefSeq" id="WP_184300338.1">
    <property type="nucleotide sequence ID" value="NZ_JACHXU010000001.1"/>
</dbReference>
<sequence length="286" mass="33136">MSRFKFLRSRVAIVVLLLGGMIGGVAFAQRGRWWRDGGITTDRFGVPDWEVDEHFPGDLFTFVRIKYDSYGGRGGGGGWRTDYRDSDLNFSLRLQQLTSMKVNPEPIVLELTDERLFDYPFIYIIEPGSLVFSEAEAEALRRYCLNGGFLMVDDFWGDSQYENMRRELERVFPDRQPFEVPLEHEIFHNVYDLKEKPQVPAINAARRGMQGQVGSWEYASDGSDTSEPHYRAIVDDEDRIMVFICHNTDLGDGWEKEGENQWYFEEFSVKKAYPMGINIVTYAMTH</sequence>
<dbReference type="EMBL" id="JACHXU010000001">
    <property type="protein sequence ID" value="MBB3204373.1"/>
    <property type="molecule type" value="Genomic_DNA"/>
</dbReference>